<dbReference type="Gene3D" id="3.40.50.10490">
    <property type="entry name" value="Glucose-6-phosphate isomerase like protein, domain 1"/>
    <property type="match status" value="2"/>
</dbReference>
<comment type="caution">
    <text evidence="4">The sequence shown here is derived from an EMBL/GenBank/DDBJ whole genome shotgun (WGS) entry which is preliminary data.</text>
</comment>
<evidence type="ECO:0000313" key="5">
    <source>
        <dbReference type="Proteomes" id="UP001183226"/>
    </source>
</evidence>
<accession>A0ABU2KQP6</accession>
<dbReference type="EMBL" id="JAVREK010000004">
    <property type="protein sequence ID" value="MDT0301595.1"/>
    <property type="molecule type" value="Genomic_DNA"/>
</dbReference>
<name>A0ABU2KQP6_9ACTN</name>
<keyword evidence="5" id="KW-1185">Reference proteome</keyword>
<proteinExistence type="inferred from homology"/>
<gene>
    <name evidence="4" type="ORF">RM446_05640</name>
</gene>
<dbReference type="InterPro" id="IPR019490">
    <property type="entry name" value="Glu6P/Mann6P_isomerase_C"/>
</dbReference>
<comment type="similarity">
    <text evidence="1">Belongs to the PGI/PMI family.</text>
</comment>
<feature type="domain" description="Bifunctional glucose-6-phosphate/mannose-6-phosphate isomerase C-terminal" evidence="3">
    <location>
        <begin position="207"/>
        <end position="360"/>
    </location>
</feature>
<dbReference type="Proteomes" id="UP001183226">
    <property type="component" value="Unassembled WGS sequence"/>
</dbReference>
<dbReference type="RefSeq" id="WP_311544043.1">
    <property type="nucleotide sequence ID" value="NZ_JAVREK010000004.1"/>
</dbReference>
<dbReference type="InterPro" id="IPR046348">
    <property type="entry name" value="SIS_dom_sf"/>
</dbReference>
<evidence type="ECO:0000259" key="3">
    <source>
        <dbReference type="Pfam" id="PF10432"/>
    </source>
</evidence>
<protein>
    <submittedName>
        <fullName evidence="4">SIS domain-containing protein</fullName>
    </submittedName>
</protein>
<evidence type="ECO:0000256" key="2">
    <source>
        <dbReference type="ARBA" id="ARBA00023235"/>
    </source>
</evidence>
<dbReference type="SUPFAM" id="SSF53697">
    <property type="entry name" value="SIS domain"/>
    <property type="match status" value="1"/>
</dbReference>
<evidence type="ECO:0000313" key="4">
    <source>
        <dbReference type="EMBL" id="MDT0301595.1"/>
    </source>
</evidence>
<evidence type="ECO:0000256" key="1">
    <source>
        <dbReference type="ARBA" id="ARBA00010523"/>
    </source>
</evidence>
<sequence>MLREPDEERLDDPRVGAEALRATASAAARLRAARGAAAEAPLDALSREGRPRSLVVVGAGAAGLAGEVLAAVLGPGCPIPVVTVRDYRLPGWVGGHDLVVAAASTIGQIPEWVRECAAEAVRRGCRFLAAGPRGNPLAAVAEQARAPAVTLPQVGGPPDAVWEPAAALLAAAESIGLTAPPDAAYEAAAARLEQAAADYGPTVETWENEAKTAALEIAGSVPLVCGATPAAAAAAGYLASRSASVAGYPAVCGRAPGLLDGPIAVVDGPFGGTGPRSIFDDPVEGGAVSVRLVLLRDPEEEPAAARDLDAAADAARERGVGVTEFSASEAGALERIAGLIALIDYVTVYVALAYGAEPPTHTLVVR</sequence>
<keyword evidence="2" id="KW-0413">Isomerase</keyword>
<organism evidence="4 5">
    <name type="scientific">Streptomonospora wellingtoniae</name>
    <dbReference type="NCBI Taxonomy" id="3075544"/>
    <lineage>
        <taxon>Bacteria</taxon>
        <taxon>Bacillati</taxon>
        <taxon>Actinomycetota</taxon>
        <taxon>Actinomycetes</taxon>
        <taxon>Streptosporangiales</taxon>
        <taxon>Nocardiopsidaceae</taxon>
        <taxon>Streptomonospora</taxon>
    </lineage>
</organism>
<dbReference type="Pfam" id="PF10432">
    <property type="entry name" value="bact-PGI_C"/>
    <property type="match status" value="1"/>
</dbReference>
<reference evidence="5" key="1">
    <citation type="submission" date="2023-07" db="EMBL/GenBank/DDBJ databases">
        <title>30 novel species of actinomycetes from the DSMZ collection.</title>
        <authorList>
            <person name="Nouioui I."/>
        </authorList>
    </citation>
    <scope>NUCLEOTIDE SEQUENCE [LARGE SCALE GENOMIC DNA]</scope>
    <source>
        <strain evidence="5">DSM 45055</strain>
    </source>
</reference>